<dbReference type="Proteomes" id="UP000694541">
    <property type="component" value="Unplaced"/>
</dbReference>
<keyword evidence="7" id="KW-1185">Reference proteome</keyword>
<evidence type="ECO:0000256" key="3">
    <source>
        <dbReference type="ARBA" id="ARBA00022825"/>
    </source>
</evidence>
<feature type="compositionally biased region" description="Polar residues" evidence="4">
    <location>
        <begin position="18"/>
        <end position="29"/>
    </location>
</feature>
<organism evidence="6 7">
    <name type="scientific">Accipiter nisus</name>
    <name type="common">Eurasian sparrowhawk</name>
    <dbReference type="NCBI Taxonomy" id="211598"/>
    <lineage>
        <taxon>Eukaryota</taxon>
        <taxon>Metazoa</taxon>
        <taxon>Chordata</taxon>
        <taxon>Craniata</taxon>
        <taxon>Vertebrata</taxon>
        <taxon>Euteleostomi</taxon>
        <taxon>Archelosauria</taxon>
        <taxon>Archosauria</taxon>
        <taxon>Dinosauria</taxon>
        <taxon>Saurischia</taxon>
        <taxon>Theropoda</taxon>
        <taxon>Coelurosauria</taxon>
        <taxon>Aves</taxon>
        <taxon>Neognathae</taxon>
        <taxon>Neoaves</taxon>
        <taxon>Telluraves</taxon>
        <taxon>Accipitrimorphae</taxon>
        <taxon>Accipitriformes</taxon>
        <taxon>Accipitridae</taxon>
        <taxon>Accipitrinae</taxon>
        <taxon>Accipiter</taxon>
    </lineage>
</organism>
<dbReference type="AlphaFoldDB" id="A0A8B9NL25"/>
<dbReference type="PANTHER" id="PTHR24264">
    <property type="entry name" value="TRYPSIN-RELATED"/>
    <property type="match status" value="1"/>
</dbReference>
<evidence type="ECO:0000256" key="2">
    <source>
        <dbReference type="ARBA" id="ARBA00022801"/>
    </source>
</evidence>
<dbReference type="Gene3D" id="2.40.10.10">
    <property type="entry name" value="Trypsin-like serine proteases"/>
    <property type="match status" value="1"/>
</dbReference>
<protein>
    <recommendedName>
        <fullName evidence="5">Peptidase S1 domain-containing protein</fullName>
    </recommendedName>
</protein>
<proteinExistence type="predicted"/>
<evidence type="ECO:0000259" key="5">
    <source>
        <dbReference type="PROSITE" id="PS50240"/>
    </source>
</evidence>
<dbReference type="PROSITE" id="PS50240">
    <property type="entry name" value="TRYPSIN_DOM"/>
    <property type="match status" value="1"/>
</dbReference>
<name>A0A8B9NL25_9AVES</name>
<sequence>SHDPGSRHPRRIDGLAQTLGSSTIISNPTHKTRDEPRPVEKTHPRSVSQNRDPPPALLPPQGDSGGPLVCNGMLQGVVSWGMAVCGRRGQPGVYSNVCRAVPWIRKCIGRQAK</sequence>
<evidence type="ECO:0000256" key="1">
    <source>
        <dbReference type="ARBA" id="ARBA00022670"/>
    </source>
</evidence>
<reference evidence="6" key="1">
    <citation type="submission" date="2025-08" db="UniProtKB">
        <authorList>
            <consortium name="Ensembl"/>
        </authorList>
    </citation>
    <scope>IDENTIFICATION</scope>
</reference>
<dbReference type="SUPFAM" id="SSF50494">
    <property type="entry name" value="Trypsin-like serine proteases"/>
    <property type="match status" value="1"/>
</dbReference>
<feature type="domain" description="Peptidase S1" evidence="5">
    <location>
        <begin position="51"/>
        <end position="109"/>
    </location>
</feature>
<dbReference type="GO" id="GO:0004252">
    <property type="term" value="F:serine-type endopeptidase activity"/>
    <property type="evidence" value="ECO:0007669"/>
    <property type="project" value="InterPro"/>
</dbReference>
<dbReference type="InterPro" id="IPR043504">
    <property type="entry name" value="Peptidase_S1_PA_chymotrypsin"/>
</dbReference>
<feature type="compositionally biased region" description="Basic and acidic residues" evidence="4">
    <location>
        <begin position="31"/>
        <end position="43"/>
    </location>
</feature>
<accession>A0A8B9NL25</accession>
<feature type="region of interest" description="Disordered" evidence="4">
    <location>
        <begin position="1"/>
        <end position="68"/>
    </location>
</feature>
<dbReference type="Pfam" id="PF00089">
    <property type="entry name" value="Trypsin"/>
    <property type="match status" value="1"/>
</dbReference>
<dbReference type="InterPro" id="IPR001254">
    <property type="entry name" value="Trypsin_dom"/>
</dbReference>
<dbReference type="InterPro" id="IPR009003">
    <property type="entry name" value="Peptidase_S1_PA"/>
</dbReference>
<dbReference type="InterPro" id="IPR050127">
    <property type="entry name" value="Serine_Proteases_S1"/>
</dbReference>
<keyword evidence="2" id="KW-0378">Hydrolase</keyword>
<keyword evidence="1" id="KW-0645">Protease</keyword>
<evidence type="ECO:0000313" key="7">
    <source>
        <dbReference type="Proteomes" id="UP000694541"/>
    </source>
</evidence>
<evidence type="ECO:0000256" key="4">
    <source>
        <dbReference type="SAM" id="MobiDB-lite"/>
    </source>
</evidence>
<dbReference type="PANTHER" id="PTHR24264:SF77">
    <property type="entry name" value="PEPTIDASE S1 DOMAIN-CONTAINING PROTEIN"/>
    <property type="match status" value="1"/>
</dbReference>
<reference evidence="6" key="2">
    <citation type="submission" date="2025-09" db="UniProtKB">
        <authorList>
            <consortium name="Ensembl"/>
        </authorList>
    </citation>
    <scope>IDENTIFICATION</scope>
</reference>
<dbReference type="GO" id="GO:0005615">
    <property type="term" value="C:extracellular space"/>
    <property type="evidence" value="ECO:0007669"/>
    <property type="project" value="TreeGrafter"/>
</dbReference>
<keyword evidence="3" id="KW-0720">Serine protease</keyword>
<dbReference type="Ensembl" id="ENSANIT00000024068.1">
    <property type="protein sequence ID" value="ENSANIP00000023288.1"/>
    <property type="gene ID" value="ENSANIG00000015846.1"/>
</dbReference>
<dbReference type="GO" id="GO:0006508">
    <property type="term" value="P:proteolysis"/>
    <property type="evidence" value="ECO:0007669"/>
    <property type="project" value="UniProtKB-KW"/>
</dbReference>
<evidence type="ECO:0000313" key="6">
    <source>
        <dbReference type="Ensembl" id="ENSANIP00000023288.1"/>
    </source>
</evidence>